<evidence type="ECO:0000313" key="1">
    <source>
        <dbReference type="EMBL" id="KKM04358.1"/>
    </source>
</evidence>
<proteinExistence type="predicted"/>
<organism evidence="1">
    <name type="scientific">marine sediment metagenome</name>
    <dbReference type="NCBI Taxonomy" id="412755"/>
    <lineage>
        <taxon>unclassified sequences</taxon>
        <taxon>metagenomes</taxon>
        <taxon>ecological metagenomes</taxon>
    </lineage>
</organism>
<name>A0A0F9JZN1_9ZZZZ</name>
<protein>
    <submittedName>
        <fullName evidence="1">Uncharacterized protein</fullName>
    </submittedName>
</protein>
<dbReference type="AlphaFoldDB" id="A0A0F9JZN1"/>
<gene>
    <name evidence="1" type="ORF">LCGC14_1765050</name>
</gene>
<accession>A0A0F9JZN1</accession>
<reference evidence="1" key="1">
    <citation type="journal article" date="2015" name="Nature">
        <title>Complex archaea that bridge the gap between prokaryotes and eukaryotes.</title>
        <authorList>
            <person name="Spang A."/>
            <person name="Saw J.H."/>
            <person name="Jorgensen S.L."/>
            <person name="Zaremba-Niedzwiedzka K."/>
            <person name="Martijn J."/>
            <person name="Lind A.E."/>
            <person name="van Eijk R."/>
            <person name="Schleper C."/>
            <person name="Guy L."/>
            <person name="Ettema T.J."/>
        </authorList>
    </citation>
    <scope>NUCLEOTIDE SEQUENCE</scope>
</reference>
<dbReference type="EMBL" id="LAZR01016470">
    <property type="protein sequence ID" value="KKM04358.1"/>
    <property type="molecule type" value="Genomic_DNA"/>
</dbReference>
<sequence>MPIKGDKLELYFREMAVRQVRSNPIFTLSLTESRWLRDTLGDLVEKMEQGTIKYDIEWPK</sequence>
<comment type="caution">
    <text evidence="1">The sequence shown here is derived from an EMBL/GenBank/DDBJ whole genome shotgun (WGS) entry which is preliminary data.</text>
</comment>